<proteinExistence type="predicted"/>
<organism evidence="1">
    <name type="scientific">Tanacetum cinerariifolium</name>
    <name type="common">Dalmatian daisy</name>
    <name type="synonym">Chrysanthemum cinerariifolium</name>
    <dbReference type="NCBI Taxonomy" id="118510"/>
    <lineage>
        <taxon>Eukaryota</taxon>
        <taxon>Viridiplantae</taxon>
        <taxon>Streptophyta</taxon>
        <taxon>Embryophyta</taxon>
        <taxon>Tracheophyta</taxon>
        <taxon>Spermatophyta</taxon>
        <taxon>Magnoliopsida</taxon>
        <taxon>eudicotyledons</taxon>
        <taxon>Gunneridae</taxon>
        <taxon>Pentapetalae</taxon>
        <taxon>asterids</taxon>
        <taxon>campanulids</taxon>
        <taxon>Asterales</taxon>
        <taxon>Asteraceae</taxon>
        <taxon>Asteroideae</taxon>
        <taxon>Anthemideae</taxon>
        <taxon>Anthemidinae</taxon>
        <taxon>Tanacetum</taxon>
    </lineage>
</organism>
<dbReference type="PANTHER" id="PTHR33067:SF9">
    <property type="entry name" value="RNA-DIRECTED DNA POLYMERASE"/>
    <property type="match status" value="1"/>
</dbReference>
<evidence type="ECO:0000313" key="1">
    <source>
        <dbReference type="EMBL" id="GEU47693.1"/>
    </source>
</evidence>
<accession>A0A6L2KDY1</accession>
<dbReference type="AlphaFoldDB" id="A0A6L2KDY1"/>
<evidence type="ECO:0008006" key="2">
    <source>
        <dbReference type="Google" id="ProtNLM"/>
    </source>
</evidence>
<comment type="caution">
    <text evidence="1">The sequence shown here is derived from an EMBL/GenBank/DDBJ whole genome shotgun (WGS) entry which is preliminary data.</text>
</comment>
<dbReference type="SUPFAM" id="SSF50630">
    <property type="entry name" value="Acid proteases"/>
    <property type="match status" value="1"/>
</dbReference>
<dbReference type="PANTHER" id="PTHR33067">
    <property type="entry name" value="RNA-DIRECTED DNA POLYMERASE-RELATED"/>
    <property type="match status" value="1"/>
</dbReference>
<reference evidence="1" key="1">
    <citation type="journal article" date="2019" name="Sci. Rep.">
        <title>Draft genome of Tanacetum cinerariifolium, the natural source of mosquito coil.</title>
        <authorList>
            <person name="Yamashiro T."/>
            <person name="Shiraishi A."/>
            <person name="Satake H."/>
            <person name="Nakayama K."/>
        </authorList>
    </citation>
    <scope>NUCLEOTIDE SEQUENCE</scope>
</reference>
<gene>
    <name evidence="1" type="ORF">Tci_019671</name>
</gene>
<protein>
    <recommendedName>
        <fullName evidence="2">Reverse transcriptase domain-containing protein</fullName>
    </recommendedName>
</protein>
<dbReference type="Gene3D" id="2.40.70.10">
    <property type="entry name" value="Acid Proteases"/>
    <property type="match status" value="1"/>
</dbReference>
<dbReference type="CDD" id="cd00303">
    <property type="entry name" value="retropepsin_like"/>
    <property type="match status" value="1"/>
</dbReference>
<dbReference type="InterPro" id="IPR021109">
    <property type="entry name" value="Peptidase_aspartic_dom_sf"/>
</dbReference>
<sequence length="254" mass="28350">MGDENPICTLRDYSKPSHEGYRNTIELPAGNNVYCIEDPEQAFVDYASSCTDEAGEEPELTLEDEFQDFHLNLPVLEVLAHAQVYNAILDQYVESLELGKNGSAFVQGEIPEKIEDPRLFTLPCRLGDSKPFDALADLGSCVNIIPLYLFKKLDIILLEETDHIFGLADGTKSYPVEIVKDVKVHIGKLKLLNDFYVINMKKDPETPLLVGREFLTTANAVIDYKMAKIAVGEGITRSVFDVKGVDLSEEEAPY</sequence>
<dbReference type="EMBL" id="BKCJ010002309">
    <property type="protein sequence ID" value="GEU47693.1"/>
    <property type="molecule type" value="Genomic_DNA"/>
</dbReference>
<name>A0A6L2KDY1_TANCI</name>